<dbReference type="FunFam" id="3.30.420.10:FF:000091">
    <property type="entry name" value="Protein argonaute 3"/>
    <property type="match status" value="1"/>
</dbReference>
<dbReference type="SMART" id="SM00950">
    <property type="entry name" value="Piwi"/>
    <property type="match status" value="1"/>
</dbReference>
<evidence type="ECO:0000256" key="2">
    <source>
        <dbReference type="ARBA" id="ARBA00022491"/>
    </source>
</evidence>
<dbReference type="GO" id="GO:0003723">
    <property type="term" value="F:RNA binding"/>
    <property type="evidence" value="ECO:0007669"/>
    <property type="project" value="InterPro"/>
</dbReference>
<dbReference type="InterPro" id="IPR012337">
    <property type="entry name" value="RNaseH-like_sf"/>
</dbReference>
<dbReference type="Pfam" id="PF02170">
    <property type="entry name" value="PAZ"/>
    <property type="match status" value="1"/>
</dbReference>
<keyword evidence="3" id="KW-0687">Ribonucleoprotein</keyword>
<protein>
    <recommendedName>
        <fullName evidence="9">Piwi domain-containing protein</fullName>
    </recommendedName>
</protein>
<dbReference type="GO" id="GO:0051607">
    <property type="term" value="P:defense response to virus"/>
    <property type="evidence" value="ECO:0007669"/>
    <property type="project" value="UniProtKB-ARBA"/>
</dbReference>
<dbReference type="GO" id="GO:1990904">
    <property type="term" value="C:ribonucleoprotein complex"/>
    <property type="evidence" value="ECO:0007669"/>
    <property type="project" value="UniProtKB-KW"/>
</dbReference>
<dbReference type="InterPro" id="IPR032473">
    <property type="entry name" value="Argonaute_Mid_dom"/>
</dbReference>
<reference evidence="8" key="1">
    <citation type="journal article" date="2017" name="Front. Plant Sci.">
        <title>Climate Clever Clovers: New Paradigm to Reduce the Environmental Footprint of Ruminants by Breeding Low Methanogenic Forages Utilizing Haplotype Variation.</title>
        <authorList>
            <person name="Kaur P."/>
            <person name="Appels R."/>
            <person name="Bayer P.E."/>
            <person name="Keeble-Gagnere G."/>
            <person name="Wang J."/>
            <person name="Hirakawa H."/>
            <person name="Shirasawa K."/>
            <person name="Vercoe P."/>
            <person name="Stefanova K."/>
            <person name="Durmic Z."/>
            <person name="Nichols P."/>
            <person name="Revell C."/>
            <person name="Isobe S.N."/>
            <person name="Edwards D."/>
            <person name="Erskine W."/>
        </authorList>
    </citation>
    <scope>NUCLEOTIDE SEQUENCE [LARGE SCALE GENOMIC DNA]</scope>
    <source>
        <strain evidence="8">cv. Daliak</strain>
    </source>
</reference>
<dbReference type="CDD" id="cd02846">
    <property type="entry name" value="PAZ_argonaute_like"/>
    <property type="match status" value="1"/>
</dbReference>
<evidence type="ECO:0000313" key="7">
    <source>
        <dbReference type="EMBL" id="GAU21617.1"/>
    </source>
</evidence>
<gene>
    <name evidence="7" type="ORF">TSUD_251000</name>
</gene>
<evidence type="ECO:0000313" key="8">
    <source>
        <dbReference type="Proteomes" id="UP000242715"/>
    </source>
</evidence>
<evidence type="ECO:0000259" key="5">
    <source>
        <dbReference type="PROSITE" id="PS50821"/>
    </source>
</evidence>
<feature type="domain" description="Piwi" evidence="6">
    <location>
        <begin position="443"/>
        <end position="698"/>
    </location>
</feature>
<proteinExistence type="inferred from homology"/>
<dbReference type="Gene3D" id="3.30.420.10">
    <property type="entry name" value="Ribonuclease H-like superfamily/Ribonuclease H"/>
    <property type="match status" value="1"/>
</dbReference>
<keyword evidence="8" id="KW-1185">Reference proteome</keyword>
<accession>A0A2Z6MXR1</accession>
<dbReference type="PROSITE" id="PS50821">
    <property type="entry name" value="PAZ"/>
    <property type="match status" value="1"/>
</dbReference>
<dbReference type="SMART" id="SM01163">
    <property type="entry name" value="DUF1785"/>
    <property type="match status" value="1"/>
</dbReference>
<dbReference type="Pfam" id="PF16487">
    <property type="entry name" value="ArgoMid"/>
    <property type="match status" value="1"/>
</dbReference>
<evidence type="ECO:0000256" key="1">
    <source>
        <dbReference type="ARBA" id="ARBA00008201"/>
    </source>
</evidence>
<dbReference type="Proteomes" id="UP000242715">
    <property type="component" value="Unassembled WGS sequence"/>
</dbReference>
<organism evidence="7 8">
    <name type="scientific">Trifolium subterraneum</name>
    <name type="common">Subterranean clover</name>
    <dbReference type="NCBI Taxonomy" id="3900"/>
    <lineage>
        <taxon>Eukaryota</taxon>
        <taxon>Viridiplantae</taxon>
        <taxon>Streptophyta</taxon>
        <taxon>Embryophyta</taxon>
        <taxon>Tracheophyta</taxon>
        <taxon>Spermatophyta</taxon>
        <taxon>Magnoliopsida</taxon>
        <taxon>eudicotyledons</taxon>
        <taxon>Gunneridae</taxon>
        <taxon>Pentapetalae</taxon>
        <taxon>rosids</taxon>
        <taxon>fabids</taxon>
        <taxon>Fabales</taxon>
        <taxon>Fabaceae</taxon>
        <taxon>Papilionoideae</taxon>
        <taxon>50 kb inversion clade</taxon>
        <taxon>NPAAA clade</taxon>
        <taxon>Hologalegina</taxon>
        <taxon>IRL clade</taxon>
        <taxon>Trifolieae</taxon>
        <taxon>Trifolium</taxon>
    </lineage>
</organism>
<dbReference type="InterPro" id="IPR036397">
    <property type="entry name" value="RNaseH_sf"/>
</dbReference>
<dbReference type="InterPro" id="IPR036085">
    <property type="entry name" value="PAZ_dom_sf"/>
</dbReference>
<dbReference type="Pfam" id="PF16486">
    <property type="entry name" value="ArgoN"/>
    <property type="match status" value="1"/>
</dbReference>
<dbReference type="InterPro" id="IPR032474">
    <property type="entry name" value="Argonaute_N"/>
</dbReference>
<dbReference type="PROSITE" id="PS50822">
    <property type="entry name" value="PIWI"/>
    <property type="match status" value="1"/>
</dbReference>
<dbReference type="EMBL" id="DF973234">
    <property type="protein sequence ID" value="GAU21617.1"/>
    <property type="molecule type" value="Genomic_DNA"/>
</dbReference>
<dbReference type="InterPro" id="IPR003165">
    <property type="entry name" value="Piwi"/>
</dbReference>
<dbReference type="Pfam" id="PF02171">
    <property type="entry name" value="Piwi"/>
    <property type="match status" value="1"/>
</dbReference>
<dbReference type="Pfam" id="PF08699">
    <property type="entry name" value="ArgoL1"/>
    <property type="match status" value="1"/>
</dbReference>
<sequence length="735" mass="81992">MGSQENEDCLPPPPPIVPSDVEPVKIVEPYEYVKRKIPTKVPMARRGLGSKGNKLPLLTNHFKVNVENTDGHFFQYSVALFYEDGRPVEGKGSGRKILDRVQETYNSELNGKDIAYDGEKTLFTIGSLAQNKLEFKVVLDDVVSNRNNGNCSPEANGSPNEADRKRNFTDVGGGVLGCRGLHSSFRTTQSGLSLNIDVSTTMIVRPGPVVDFLIANQNVRDPFSLDWNKMCHCRFTMKKRGGAEDESEEITVYDYFVNRRKIPLQYSAELPCINVGKPKRPTYVPIELCSLVSLQRYTKALSTLQRSSLVEKSRQKPQERMKVLSDALRTSNYGSEPMLRNCGISITSGFTQVDGRVLQAPRLKFGNGEDFNPRNGRWNFNNKKIVQPVKIEKWAVVNFSARCDVRGLVRDLIKCGGMKGIFVEQPFDVFEENGQFRRAPPLLGGMNSLLGVEHTPSIPIVSKAPTLILGMDVSHGSPGQTDIPSIAAVVSSRQWPMISKYRACVRTQGAKVEMIDNLFKPVSDTDDEGIIRELLLDFYTSSGNRKPDNIIIFRDGVSESQFNQVLNIELSQIIEACKFLDETWNPKFLVIVAQKNHHTKFFQPGSPDNVPPGTVVDNKICHPRNYDFYLCAHAGMIGTSRPTHYHVLLDEIGFSPDDLQELVHSLSYVYQRSTTAISVVAPICYAHLAASQIGQFMKFEDKSETNSSHGGSINASPVPQLPKLNEIVCNSMFFV</sequence>
<dbReference type="Gene3D" id="3.40.50.2300">
    <property type="match status" value="1"/>
</dbReference>
<evidence type="ECO:0000259" key="6">
    <source>
        <dbReference type="PROSITE" id="PS50822"/>
    </source>
</evidence>
<name>A0A2Z6MXR1_TRISU</name>
<dbReference type="InterPro" id="IPR003100">
    <property type="entry name" value="PAZ_dom"/>
</dbReference>
<feature type="domain" description="PAZ" evidence="5">
    <location>
        <begin position="167"/>
        <end position="293"/>
    </location>
</feature>
<evidence type="ECO:0000256" key="3">
    <source>
        <dbReference type="ARBA" id="ARBA00023274"/>
    </source>
</evidence>
<dbReference type="InterPro" id="IPR014811">
    <property type="entry name" value="ArgoL1"/>
</dbReference>
<evidence type="ECO:0000256" key="4">
    <source>
        <dbReference type="SAM" id="MobiDB-lite"/>
    </source>
</evidence>
<dbReference type="AlphaFoldDB" id="A0A2Z6MXR1"/>
<dbReference type="SUPFAM" id="SSF101690">
    <property type="entry name" value="PAZ domain"/>
    <property type="match status" value="1"/>
</dbReference>
<dbReference type="Pfam" id="PF16488">
    <property type="entry name" value="ArgoL2"/>
    <property type="match status" value="1"/>
</dbReference>
<keyword evidence="2" id="KW-0678">Repressor</keyword>
<dbReference type="Gene3D" id="2.170.260.10">
    <property type="entry name" value="paz domain"/>
    <property type="match status" value="1"/>
</dbReference>
<dbReference type="PANTHER" id="PTHR22891">
    <property type="entry name" value="EUKARYOTIC TRANSLATION INITIATION FACTOR 2C"/>
    <property type="match status" value="1"/>
</dbReference>
<feature type="region of interest" description="Disordered" evidence="4">
    <location>
        <begin position="1"/>
        <end position="20"/>
    </location>
</feature>
<dbReference type="OrthoDB" id="10252740at2759"/>
<evidence type="ECO:0008006" key="9">
    <source>
        <dbReference type="Google" id="ProtNLM"/>
    </source>
</evidence>
<dbReference type="InterPro" id="IPR032472">
    <property type="entry name" value="ArgoL2"/>
</dbReference>
<comment type="similarity">
    <text evidence="1">Belongs to the argonaute family. Ago subfamily.</text>
</comment>
<dbReference type="SUPFAM" id="SSF53098">
    <property type="entry name" value="Ribonuclease H-like"/>
    <property type="match status" value="1"/>
</dbReference>